<sequence>MPTTDPGSDLLFSTDDEYIDSNGVITCYGPMPPRIRRHLLKSELQRRYIEEIGDGLRNMPPELIITSPSNKNKQKKHSIRILYNSQTAAEDYERNSKTTSLRVPRSMGFKTSSPQYVVLRPYAAGHSQRMCSAVSCPSLQSLQNHYLPVSVS</sequence>
<organism evidence="1 2">
    <name type="scientific">Eumeta variegata</name>
    <name type="common">Bagworm moth</name>
    <name type="synonym">Eumeta japonica</name>
    <dbReference type="NCBI Taxonomy" id="151549"/>
    <lineage>
        <taxon>Eukaryota</taxon>
        <taxon>Metazoa</taxon>
        <taxon>Ecdysozoa</taxon>
        <taxon>Arthropoda</taxon>
        <taxon>Hexapoda</taxon>
        <taxon>Insecta</taxon>
        <taxon>Pterygota</taxon>
        <taxon>Neoptera</taxon>
        <taxon>Endopterygota</taxon>
        <taxon>Lepidoptera</taxon>
        <taxon>Glossata</taxon>
        <taxon>Ditrysia</taxon>
        <taxon>Tineoidea</taxon>
        <taxon>Psychidae</taxon>
        <taxon>Oiketicinae</taxon>
        <taxon>Eumeta</taxon>
    </lineage>
</organism>
<comment type="caution">
    <text evidence="1">The sequence shown here is derived from an EMBL/GenBank/DDBJ whole genome shotgun (WGS) entry which is preliminary data.</text>
</comment>
<keyword evidence="2" id="KW-1185">Reference proteome</keyword>
<name>A0A4C1T0U5_EUMVA</name>
<proteinExistence type="predicted"/>
<protein>
    <submittedName>
        <fullName evidence="1">Uncharacterized protein</fullName>
    </submittedName>
</protein>
<dbReference type="EMBL" id="BGZK01004145">
    <property type="protein sequence ID" value="GBP07160.1"/>
    <property type="molecule type" value="Genomic_DNA"/>
</dbReference>
<dbReference type="AlphaFoldDB" id="A0A4C1T0U5"/>
<evidence type="ECO:0000313" key="1">
    <source>
        <dbReference type="EMBL" id="GBP07160.1"/>
    </source>
</evidence>
<evidence type="ECO:0000313" key="2">
    <source>
        <dbReference type="Proteomes" id="UP000299102"/>
    </source>
</evidence>
<gene>
    <name evidence="1" type="ORF">EVAR_70842_1</name>
</gene>
<reference evidence="1 2" key="1">
    <citation type="journal article" date="2019" name="Commun. Biol.">
        <title>The bagworm genome reveals a unique fibroin gene that provides high tensile strength.</title>
        <authorList>
            <person name="Kono N."/>
            <person name="Nakamura H."/>
            <person name="Ohtoshi R."/>
            <person name="Tomita M."/>
            <person name="Numata K."/>
            <person name="Arakawa K."/>
        </authorList>
    </citation>
    <scope>NUCLEOTIDE SEQUENCE [LARGE SCALE GENOMIC DNA]</scope>
</reference>
<accession>A0A4C1T0U5</accession>
<dbReference type="OrthoDB" id="10253041at2759"/>
<dbReference type="Proteomes" id="UP000299102">
    <property type="component" value="Unassembled WGS sequence"/>
</dbReference>